<feature type="transmembrane region" description="Helical" evidence="1">
    <location>
        <begin position="7"/>
        <end position="27"/>
    </location>
</feature>
<gene>
    <name evidence="3" type="ORF">ESO86_16235</name>
</gene>
<evidence type="ECO:0000259" key="2">
    <source>
        <dbReference type="Pfam" id="PF03779"/>
    </source>
</evidence>
<evidence type="ECO:0000256" key="1">
    <source>
        <dbReference type="SAM" id="Phobius"/>
    </source>
</evidence>
<evidence type="ECO:0000313" key="4">
    <source>
        <dbReference type="Proteomes" id="UP000292881"/>
    </source>
</evidence>
<dbReference type="OrthoDB" id="32521at2"/>
<dbReference type="Proteomes" id="UP000292881">
    <property type="component" value="Unassembled WGS sequence"/>
</dbReference>
<protein>
    <recommendedName>
        <fullName evidence="2">SPW repeat-containing integral membrane domain-containing protein</fullName>
    </recommendedName>
</protein>
<sequence>MKKWTRWEDWVAIAAGLAVALSTMFLTQMGASVSIMLVLGVLLVVSGLVNLAWPGMVAMEYVQGGLGVLLIISPWVGRYVETGAFGPAWMSWICGAIVVVVAALAIRPAMRAHHDAITH</sequence>
<accession>A0A4Q2J9D6</accession>
<reference evidence="3 4" key="1">
    <citation type="submission" date="2019-01" db="EMBL/GenBank/DDBJ databases">
        <authorList>
            <person name="Li J."/>
        </authorList>
    </citation>
    <scope>NUCLEOTIDE SEQUENCE [LARGE SCALE GENOMIC DNA]</scope>
    <source>
        <strain evidence="3 4">CGMCC 4.7180</strain>
    </source>
</reference>
<feature type="transmembrane region" description="Helical" evidence="1">
    <location>
        <begin position="33"/>
        <end position="53"/>
    </location>
</feature>
<keyword evidence="1" id="KW-0472">Membrane</keyword>
<keyword evidence="4" id="KW-1185">Reference proteome</keyword>
<dbReference type="EMBL" id="SDPL01000508">
    <property type="protein sequence ID" value="RXZ41714.1"/>
    <property type="molecule type" value="Genomic_DNA"/>
</dbReference>
<feature type="transmembrane region" description="Helical" evidence="1">
    <location>
        <begin position="89"/>
        <end position="106"/>
    </location>
</feature>
<dbReference type="InterPro" id="IPR005530">
    <property type="entry name" value="SPW"/>
</dbReference>
<keyword evidence="1" id="KW-0812">Transmembrane</keyword>
<organism evidence="3 4">
    <name type="scientific">Agromyces binzhouensis</name>
    <dbReference type="NCBI Taxonomy" id="1817495"/>
    <lineage>
        <taxon>Bacteria</taxon>
        <taxon>Bacillati</taxon>
        <taxon>Actinomycetota</taxon>
        <taxon>Actinomycetes</taxon>
        <taxon>Micrococcales</taxon>
        <taxon>Microbacteriaceae</taxon>
        <taxon>Agromyces</taxon>
    </lineage>
</organism>
<dbReference type="Pfam" id="PF03779">
    <property type="entry name" value="SPW"/>
    <property type="match status" value="1"/>
</dbReference>
<proteinExistence type="predicted"/>
<feature type="domain" description="SPW repeat-containing integral membrane" evidence="2">
    <location>
        <begin position="7"/>
        <end position="103"/>
    </location>
</feature>
<dbReference type="RefSeq" id="WP_129235872.1">
    <property type="nucleotide sequence ID" value="NZ_JBHXVJ010000004.1"/>
</dbReference>
<comment type="caution">
    <text evidence="3">The sequence shown here is derived from an EMBL/GenBank/DDBJ whole genome shotgun (WGS) entry which is preliminary data.</text>
</comment>
<evidence type="ECO:0000313" key="3">
    <source>
        <dbReference type="EMBL" id="RXZ41714.1"/>
    </source>
</evidence>
<name>A0A4Q2J9D6_9MICO</name>
<keyword evidence="1" id="KW-1133">Transmembrane helix</keyword>
<dbReference type="AlphaFoldDB" id="A0A4Q2J9D6"/>